<dbReference type="AlphaFoldDB" id="A0A2S3WS53"/>
<accession>A0A2S3WS53</accession>
<dbReference type="Proteomes" id="UP000237378">
    <property type="component" value="Unassembled WGS sequence"/>
</dbReference>
<feature type="region of interest" description="Disordered" evidence="1">
    <location>
        <begin position="1"/>
        <end position="74"/>
    </location>
</feature>
<gene>
    <name evidence="2" type="ORF">BGP82_23480</name>
</gene>
<name>A0A2S3WS53_PSEPU</name>
<evidence type="ECO:0000256" key="1">
    <source>
        <dbReference type="SAM" id="MobiDB-lite"/>
    </source>
</evidence>
<reference evidence="2 3" key="1">
    <citation type="submission" date="2016-08" db="EMBL/GenBank/DDBJ databases">
        <authorList>
            <person name="Seilhamer J.J."/>
        </authorList>
    </citation>
    <scope>NUCLEOTIDE SEQUENCE [LARGE SCALE GENOMIC DNA]</scope>
    <source>
        <strain evidence="2 3">KH-18-2</strain>
    </source>
</reference>
<evidence type="ECO:0000313" key="2">
    <source>
        <dbReference type="EMBL" id="POG04212.1"/>
    </source>
</evidence>
<feature type="compositionally biased region" description="Basic residues" evidence="1">
    <location>
        <begin position="65"/>
        <end position="74"/>
    </location>
</feature>
<reference evidence="2 3" key="2">
    <citation type="submission" date="2018-03" db="EMBL/GenBank/DDBJ databases">
        <title>Draft genome of Pseudomonas putida strain KH-18-2.</title>
        <authorList>
            <person name="Yoshizawa S."/>
            <person name="Khan N.H."/>
            <person name="Nishimura M."/>
            <person name="Chiura H.X."/>
            <person name="Ogura Y."/>
            <person name="Hayashi T."/>
            <person name="Kogure K."/>
        </authorList>
    </citation>
    <scope>NUCLEOTIDE SEQUENCE [LARGE SCALE GENOMIC DNA]</scope>
    <source>
        <strain evidence="2 3">KH-18-2</strain>
    </source>
</reference>
<dbReference type="EMBL" id="MING01000083">
    <property type="protein sequence ID" value="POG04212.1"/>
    <property type="molecule type" value="Genomic_DNA"/>
</dbReference>
<feature type="compositionally biased region" description="Polar residues" evidence="1">
    <location>
        <begin position="24"/>
        <end position="33"/>
    </location>
</feature>
<sequence length="74" mass="7944">MANPAREAPLAGTGLVRQYKPQKNAGQTTTCHPTQDEKPLGISTHGKQQSGFEKLLGTKSAKAPVRPHRHAETS</sequence>
<comment type="caution">
    <text evidence="2">The sequence shown here is derived from an EMBL/GenBank/DDBJ whole genome shotgun (WGS) entry which is preliminary data.</text>
</comment>
<proteinExistence type="predicted"/>
<organism evidence="2 3">
    <name type="scientific">Pseudomonas putida</name>
    <name type="common">Arthrobacter siderocapsulatus</name>
    <dbReference type="NCBI Taxonomy" id="303"/>
    <lineage>
        <taxon>Bacteria</taxon>
        <taxon>Pseudomonadati</taxon>
        <taxon>Pseudomonadota</taxon>
        <taxon>Gammaproteobacteria</taxon>
        <taxon>Pseudomonadales</taxon>
        <taxon>Pseudomonadaceae</taxon>
        <taxon>Pseudomonas</taxon>
    </lineage>
</organism>
<evidence type="ECO:0000313" key="3">
    <source>
        <dbReference type="Proteomes" id="UP000237378"/>
    </source>
</evidence>
<protein>
    <submittedName>
        <fullName evidence="2">Uncharacterized protein</fullName>
    </submittedName>
</protein>